<dbReference type="SUPFAM" id="SSF50969">
    <property type="entry name" value="YVTN repeat-like/Quinoprotein amine dehydrogenase"/>
    <property type="match status" value="1"/>
</dbReference>
<evidence type="ECO:0000313" key="2">
    <source>
        <dbReference type="EMBL" id="WDA58535.1"/>
    </source>
</evidence>
<name>A0ABY7V1D3_9DEIO</name>
<dbReference type="Gene3D" id="2.130.10.10">
    <property type="entry name" value="YVTN repeat-like/Quinoprotein amine dehydrogenase"/>
    <property type="match status" value="1"/>
</dbReference>
<dbReference type="RefSeq" id="WP_273988643.1">
    <property type="nucleotide sequence ID" value="NZ_BAABQT010000012.1"/>
</dbReference>
<dbReference type="Proteomes" id="UP001217044">
    <property type="component" value="Chromosome"/>
</dbReference>
<evidence type="ECO:0000313" key="3">
    <source>
        <dbReference type="Proteomes" id="UP001217044"/>
    </source>
</evidence>
<protein>
    <submittedName>
        <fullName evidence="2">Uncharacterized protein</fullName>
    </submittedName>
</protein>
<keyword evidence="3" id="KW-1185">Reference proteome</keyword>
<reference evidence="2 3" key="1">
    <citation type="submission" date="2022-12" db="EMBL/GenBank/DDBJ databases">
        <title>Genome Sequence of Deinococcus aquaticus Type Strain PB314.</title>
        <authorList>
            <person name="Albert C."/>
            <person name="Hill J."/>
            <person name="Boren L."/>
            <person name="Scholz-Ng S."/>
            <person name="Fatema N."/>
            <person name="Grosso R."/>
            <person name="Soboslay E."/>
            <person name="Tuohy J."/>
        </authorList>
    </citation>
    <scope>NUCLEOTIDE SEQUENCE [LARGE SCALE GENOMIC DNA]</scope>
    <source>
        <strain evidence="2 3">PB-314</strain>
    </source>
</reference>
<evidence type="ECO:0000256" key="1">
    <source>
        <dbReference type="SAM" id="SignalP"/>
    </source>
</evidence>
<organism evidence="2 3">
    <name type="scientific">Deinococcus aquaticus</name>
    <dbReference type="NCBI Taxonomy" id="328692"/>
    <lineage>
        <taxon>Bacteria</taxon>
        <taxon>Thermotogati</taxon>
        <taxon>Deinococcota</taxon>
        <taxon>Deinococci</taxon>
        <taxon>Deinococcales</taxon>
        <taxon>Deinococcaceae</taxon>
        <taxon>Deinococcus</taxon>
    </lineage>
</organism>
<gene>
    <name evidence="2" type="ORF">M8445_14495</name>
</gene>
<dbReference type="InterPro" id="IPR011044">
    <property type="entry name" value="Quino_amine_DH_bsu"/>
</dbReference>
<proteinExistence type="predicted"/>
<keyword evidence="1" id="KW-0732">Signal</keyword>
<dbReference type="EMBL" id="CP115165">
    <property type="protein sequence ID" value="WDA58535.1"/>
    <property type="molecule type" value="Genomic_DNA"/>
</dbReference>
<feature type="chain" id="PRO_5046408466" evidence="1">
    <location>
        <begin position="28"/>
        <end position="207"/>
    </location>
</feature>
<feature type="signal peptide" evidence="1">
    <location>
        <begin position="1"/>
        <end position="27"/>
    </location>
</feature>
<accession>A0ABY7V1D3</accession>
<sequence length="207" mass="22736">MNRRASSSGLFRRAVATTLALGALAHAQTDAPPTPPTYPVTLVGGRVVSVSAPSPEWADVGWMTWELDQRQPSLDGRFHALLFRQFSNNPKHDPIAVHLVKPDGRVLPLKNSDVFDVIWMPDGQYLLGRGGNTLRLWNTSGGLRTRVLDGMDRLDVIPGIACVATQPLVTGSDANSWKVQRLHVPSLRPAGQFTLQRAPQDGQRFCR</sequence>
<dbReference type="InterPro" id="IPR015943">
    <property type="entry name" value="WD40/YVTN_repeat-like_dom_sf"/>
</dbReference>